<dbReference type="OrthoDB" id="117764at2759"/>
<keyword evidence="1" id="KW-0808">Transferase</keyword>
<comment type="caution">
    <text evidence="1">The sequence shown here is derived from an EMBL/GenBank/DDBJ whole genome shotgun (WGS) entry which is preliminary data.</text>
</comment>
<dbReference type="GO" id="GO:0003964">
    <property type="term" value="F:RNA-directed DNA polymerase activity"/>
    <property type="evidence" value="ECO:0007669"/>
    <property type="project" value="UniProtKB-KW"/>
</dbReference>
<name>A0A225W4I5_9STRA</name>
<keyword evidence="1" id="KW-0695">RNA-directed DNA polymerase</keyword>
<evidence type="ECO:0000313" key="1">
    <source>
        <dbReference type="EMBL" id="OWZ11937.1"/>
    </source>
</evidence>
<proteinExistence type="predicted"/>
<evidence type="ECO:0000313" key="2">
    <source>
        <dbReference type="Proteomes" id="UP000198211"/>
    </source>
</evidence>
<accession>A0A225W4I5</accession>
<organism evidence="1 2">
    <name type="scientific">Phytophthora megakarya</name>
    <dbReference type="NCBI Taxonomy" id="4795"/>
    <lineage>
        <taxon>Eukaryota</taxon>
        <taxon>Sar</taxon>
        <taxon>Stramenopiles</taxon>
        <taxon>Oomycota</taxon>
        <taxon>Peronosporomycetes</taxon>
        <taxon>Peronosporales</taxon>
        <taxon>Peronosporaceae</taxon>
        <taxon>Phytophthora</taxon>
    </lineage>
</organism>
<gene>
    <name evidence="1" type="ORF">PHMEG_00014970</name>
</gene>
<dbReference type="AlphaFoldDB" id="A0A225W4I5"/>
<protein>
    <submittedName>
        <fullName evidence="1">Reverse transcriptase</fullName>
    </submittedName>
</protein>
<dbReference type="Proteomes" id="UP000198211">
    <property type="component" value="Unassembled WGS sequence"/>
</dbReference>
<keyword evidence="2" id="KW-1185">Reference proteome</keyword>
<sequence length="143" mass="16035">MGLTNSDCPQALRRGYQAVHQLQAGKRPMMYPMPLISDLLQGLDKPLYGERLLSRAHDGSGLRDISIYHSVRPIRVESHAFFAPQIYQRLVVNVLYGFLKIPRSGDPGNKKGLFQTAIADNPDRHTVLGRRSYIDDIMSAAES</sequence>
<dbReference type="EMBL" id="NBNE01001988">
    <property type="protein sequence ID" value="OWZ11937.1"/>
    <property type="molecule type" value="Genomic_DNA"/>
</dbReference>
<keyword evidence="1" id="KW-0548">Nucleotidyltransferase</keyword>
<reference evidence="2" key="1">
    <citation type="submission" date="2017-03" db="EMBL/GenBank/DDBJ databases">
        <title>Phytopthora megakarya and P. palmivora, two closely related causual agents of cacao black pod achieved similar genome size and gene model numbers by different mechanisms.</title>
        <authorList>
            <person name="Ali S."/>
            <person name="Shao J."/>
            <person name="Larry D.J."/>
            <person name="Kronmiller B."/>
            <person name="Shen D."/>
            <person name="Strem M.D."/>
            <person name="Melnick R.L."/>
            <person name="Guiltinan M.J."/>
            <person name="Tyler B.M."/>
            <person name="Meinhardt L.W."/>
            <person name="Bailey B.A."/>
        </authorList>
    </citation>
    <scope>NUCLEOTIDE SEQUENCE [LARGE SCALE GENOMIC DNA]</scope>
    <source>
        <strain evidence="2">zdho120</strain>
    </source>
</reference>